<dbReference type="PANTHER" id="PTHR24148:SF73">
    <property type="entry name" value="HET DOMAIN PROTEIN (AFU_ORTHOLOGUE AFUA_8G01020)"/>
    <property type="match status" value="1"/>
</dbReference>
<protein>
    <recommendedName>
        <fullName evidence="3">Heterokaryon incompatibility protein</fullName>
    </recommendedName>
</protein>
<organism evidence="1 2">
    <name type="scientific">Cladophialophora chaetospira</name>
    <dbReference type="NCBI Taxonomy" id="386627"/>
    <lineage>
        <taxon>Eukaryota</taxon>
        <taxon>Fungi</taxon>
        <taxon>Dikarya</taxon>
        <taxon>Ascomycota</taxon>
        <taxon>Pezizomycotina</taxon>
        <taxon>Eurotiomycetes</taxon>
        <taxon>Chaetothyriomycetidae</taxon>
        <taxon>Chaetothyriales</taxon>
        <taxon>Herpotrichiellaceae</taxon>
        <taxon>Cladophialophora</taxon>
    </lineage>
</organism>
<sequence>MNITPGGNPGIARLFHIKKSLKQEQPGYSSTGGFTSPLASSYSSSTTTSLRTFIGKNQFRLELIRLYERSPAFRNTLYSLMANCYQCSASDRRDMVYALLGLTEDGSAGYSIKVDYSRSTQAVDVFIAAIKAIINVEGEYPFNLSRGSGTPSAVPSWIPDFEDLEEQVSVFGIRTRTDFKAGGPGIPSVDCLDRDKTMNIAGIEVARLDRNLAPTYNGSSTETDALRAWVGLVTRHFSQRGPLTEEVVRSFLAVIWDRELQWRELPARLIADQVNLVLALTDVVVARDLELRRAVGPARFFISHDDIMGLVPGNAEPGDLIFVPCAARAPIVVRETEMQGQFTVLGECYVHGIMEGQLFNEDGTPKAHEITTIDLV</sequence>
<reference evidence="1" key="1">
    <citation type="submission" date="2022-10" db="EMBL/GenBank/DDBJ databases">
        <title>Culturing micro-colonial fungi from biological soil crusts in the Mojave desert and describing Neophaeococcomyces mojavensis, and introducing the new genera and species Taxawa tesnikishii.</title>
        <authorList>
            <person name="Kurbessoian T."/>
            <person name="Stajich J.E."/>
        </authorList>
    </citation>
    <scope>NUCLEOTIDE SEQUENCE</scope>
    <source>
        <strain evidence="1">TK_41</strain>
    </source>
</reference>
<comment type="caution">
    <text evidence="1">The sequence shown here is derived from an EMBL/GenBank/DDBJ whole genome shotgun (WGS) entry which is preliminary data.</text>
</comment>
<accession>A0AA38XDY4</accession>
<dbReference type="EMBL" id="JAPDRK010000006">
    <property type="protein sequence ID" value="KAJ9611713.1"/>
    <property type="molecule type" value="Genomic_DNA"/>
</dbReference>
<dbReference type="Pfam" id="PF26639">
    <property type="entry name" value="Het-6_barrel"/>
    <property type="match status" value="1"/>
</dbReference>
<evidence type="ECO:0000313" key="1">
    <source>
        <dbReference type="EMBL" id="KAJ9611713.1"/>
    </source>
</evidence>
<proteinExistence type="predicted"/>
<dbReference type="PANTHER" id="PTHR24148">
    <property type="entry name" value="ANKYRIN REPEAT DOMAIN-CONTAINING PROTEIN 39 HOMOLOG-RELATED"/>
    <property type="match status" value="1"/>
</dbReference>
<dbReference type="AlphaFoldDB" id="A0AA38XDY4"/>
<keyword evidence="2" id="KW-1185">Reference proteome</keyword>
<name>A0AA38XDY4_9EURO</name>
<evidence type="ECO:0000313" key="2">
    <source>
        <dbReference type="Proteomes" id="UP001172673"/>
    </source>
</evidence>
<gene>
    <name evidence="1" type="ORF">H2200_004897</name>
</gene>
<evidence type="ECO:0008006" key="3">
    <source>
        <dbReference type="Google" id="ProtNLM"/>
    </source>
</evidence>
<dbReference type="Proteomes" id="UP001172673">
    <property type="component" value="Unassembled WGS sequence"/>
</dbReference>
<dbReference type="InterPro" id="IPR052895">
    <property type="entry name" value="HetReg/Transcr_Mod"/>
</dbReference>